<dbReference type="GO" id="GO:0005739">
    <property type="term" value="C:mitochondrion"/>
    <property type="evidence" value="ECO:0007669"/>
    <property type="project" value="TreeGrafter"/>
</dbReference>
<accession>A0A0N4V273</accession>
<name>A0A0N4V273_ENTVE</name>
<keyword evidence="8" id="KW-1185">Reference proteome</keyword>
<dbReference type="Pfam" id="PF00929">
    <property type="entry name" value="RNase_T"/>
    <property type="match status" value="1"/>
</dbReference>
<dbReference type="NCBIfam" id="NF003765">
    <property type="entry name" value="PRK05359.1"/>
    <property type="match status" value="1"/>
</dbReference>
<evidence type="ECO:0000256" key="5">
    <source>
        <dbReference type="ARBA" id="ARBA00072681"/>
    </source>
</evidence>
<dbReference type="SMART" id="SM00479">
    <property type="entry name" value="EXOIII"/>
    <property type="match status" value="1"/>
</dbReference>
<dbReference type="InterPro" id="IPR013520">
    <property type="entry name" value="Ribonucl_H"/>
</dbReference>
<reference evidence="9" key="1">
    <citation type="submission" date="2017-02" db="UniProtKB">
        <authorList>
            <consortium name="WormBaseParasite"/>
        </authorList>
    </citation>
    <scope>IDENTIFICATION</scope>
</reference>
<evidence type="ECO:0000313" key="7">
    <source>
        <dbReference type="EMBL" id="VDD88653.1"/>
    </source>
</evidence>
<dbReference type="AlphaFoldDB" id="A0A0N4V273"/>
<protein>
    <recommendedName>
        <fullName evidence="5">Probable oligoribonuclease</fullName>
    </recommendedName>
</protein>
<dbReference type="PANTHER" id="PTHR11046:SF0">
    <property type="entry name" value="OLIGORIBONUCLEASE, MITOCHONDRIAL"/>
    <property type="match status" value="1"/>
</dbReference>
<evidence type="ECO:0000256" key="3">
    <source>
        <dbReference type="ARBA" id="ARBA00022801"/>
    </source>
</evidence>
<dbReference type="WBParaSite" id="EVEC_0000408701-mRNA-1">
    <property type="protein sequence ID" value="EVEC_0000408701-mRNA-1"/>
    <property type="gene ID" value="EVEC_0000408701"/>
</dbReference>
<dbReference type="OrthoDB" id="270189at2759"/>
<dbReference type="PANTHER" id="PTHR11046">
    <property type="entry name" value="OLIGORIBONUCLEASE, MITOCHONDRIAL"/>
    <property type="match status" value="1"/>
</dbReference>
<keyword evidence="3" id="KW-0378">Hydrolase</keyword>
<keyword evidence="2" id="KW-0540">Nuclease</keyword>
<dbReference type="InterPro" id="IPR012337">
    <property type="entry name" value="RNaseH-like_sf"/>
</dbReference>
<dbReference type="InterPro" id="IPR036397">
    <property type="entry name" value="RNaseH_sf"/>
</dbReference>
<sequence>MTTRNMQSRLIWIDCEMTGLDVNHATLVEIACIITDGDLQVTISTLNAIIVAEGPDLVINQPGYVLDRMNQWCKNTFDKNGLLNAIKSSRISMESAEKKMLAFVEQHTNAGECPLAGNSVSVDRQFIKKYMPKLARHLHYRTVDVSSVKEIAKRWYPEKFASMPQKKEAHLALSDIKESIEELKWYRANIFV</sequence>
<reference evidence="7 8" key="2">
    <citation type="submission" date="2018-10" db="EMBL/GenBank/DDBJ databases">
        <authorList>
            <consortium name="Pathogen Informatics"/>
        </authorList>
    </citation>
    <scope>NUCLEOTIDE SEQUENCE [LARGE SCALE GENOMIC DNA]</scope>
</reference>
<dbReference type="STRING" id="51028.A0A0N4V273"/>
<dbReference type="EMBL" id="UXUI01007685">
    <property type="protein sequence ID" value="VDD88653.1"/>
    <property type="molecule type" value="Genomic_DNA"/>
</dbReference>
<dbReference type="SUPFAM" id="SSF53098">
    <property type="entry name" value="Ribonuclease H-like"/>
    <property type="match status" value="1"/>
</dbReference>
<dbReference type="GO" id="GO:0000175">
    <property type="term" value="F:3'-5'-RNA exonuclease activity"/>
    <property type="evidence" value="ECO:0007669"/>
    <property type="project" value="InterPro"/>
</dbReference>
<evidence type="ECO:0000256" key="1">
    <source>
        <dbReference type="ARBA" id="ARBA00009921"/>
    </source>
</evidence>
<feature type="domain" description="Exonuclease" evidence="6">
    <location>
        <begin position="9"/>
        <end position="192"/>
    </location>
</feature>
<evidence type="ECO:0000256" key="2">
    <source>
        <dbReference type="ARBA" id="ARBA00022722"/>
    </source>
</evidence>
<evidence type="ECO:0000259" key="6">
    <source>
        <dbReference type="SMART" id="SM00479"/>
    </source>
</evidence>
<dbReference type="Proteomes" id="UP000274131">
    <property type="component" value="Unassembled WGS sequence"/>
</dbReference>
<dbReference type="Gene3D" id="3.30.420.10">
    <property type="entry name" value="Ribonuclease H-like superfamily/Ribonuclease H"/>
    <property type="match status" value="1"/>
</dbReference>
<dbReference type="FunFam" id="3.30.420.10:FF:000003">
    <property type="entry name" value="Oligoribonuclease"/>
    <property type="match status" value="1"/>
</dbReference>
<evidence type="ECO:0000313" key="9">
    <source>
        <dbReference type="WBParaSite" id="EVEC_0000408701-mRNA-1"/>
    </source>
</evidence>
<dbReference type="CDD" id="cd06135">
    <property type="entry name" value="Orn"/>
    <property type="match status" value="1"/>
</dbReference>
<comment type="similarity">
    <text evidence="1">Belongs to the oligoribonuclease family.</text>
</comment>
<keyword evidence="4" id="KW-0269">Exonuclease</keyword>
<evidence type="ECO:0000256" key="4">
    <source>
        <dbReference type="ARBA" id="ARBA00022839"/>
    </source>
</evidence>
<organism evidence="9">
    <name type="scientific">Enterobius vermicularis</name>
    <name type="common">Human pinworm</name>
    <dbReference type="NCBI Taxonomy" id="51028"/>
    <lineage>
        <taxon>Eukaryota</taxon>
        <taxon>Metazoa</taxon>
        <taxon>Ecdysozoa</taxon>
        <taxon>Nematoda</taxon>
        <taxon>Chromadorea</taxon>
        <taxon>Rhabditida</taxon>
        <taxon>Spirurina</taxon>
        <taxon>Oxyuridomorpha</taxon>
        <taxon>Oxyuroidea</taxon>
        <taxon>Oxyuridae</taxon>
        <taxon>Enterobius</taxon>
    </lineage>
</organism>
<evidence type="ECO:0000313" key="8">
    <source>
        <dbReference type="Proteomes" id="UP000274131"/>
    </source>
</evidence>
<gene>
    <name evidence="7" type="ORF">EVEC_LOCUS3795</name>
</gene>
<proteinExistence type="inferred from homology"/>
<dbReference type="GO" id="GO:0003676">
    <property type="term" value="F:nucleic acid binding"/>
    <property type="evidence" value="ECO:0007669"/>
    <property type="project" value="InterPro"/>
</dbReference>
<dbReference type="InterPro" id="IPR022894">
    <property type="entry name" value="Oligoribonuclease"/>
</dbReference>